<name>A0AAD7ZDT0_DIPPU</name>
<evidence type="ECO:0000256" key="1">
    <source>
        <dbReference type="SAM" id="Phobius"/>
    </source>
</evidence>
<feature type="chain" id="PRO_5042264636" description="Odorant receptor" evidence="2">
    <location>
        <begin position="21"/>
        <end position="129"/>
    </location>
</feature>
<gene>
    <name evidence="3" type="ORF">L9F63_005235</name>
</gene>
<dbReference type="AlphaFoldDB" id="A0AAD7ZDT0"/>
<evidence type="ECO:0000313" key="4">
    <source>
        <dbReference type="Proteomes" id="UP001233999"/>
    </source>
</evidence>
<proteinExistence type="predicted"/>
<evidence type="ECO:0000313" key="3">
    <source>
        <dbReference type="EMBL" id="KAJ9578506.1"/>
    </source>
</evidence>
<organism evidence="3 4">
    <name type="scientific">Diploptera punctata</name>
    <name type="common">Pacific beetle cockroach</name>
    <dbReference type="NCBI Taxonomy" id="6984"/>
    <lineage>
        <taxon>Eukaryota</taxon>
        <taxon>Metazoa</taxon>
        <taxon>Ecdysozoa</taxon>
        <taxon>Arthropoda</taxon>
        <taxon>Hexapoda</taxon>
        <taxon>Insecta</taxon>
        <taxon>Pterygota</taxon>
        <taxon>Neoptera</taxon>
        <taxon>Polyneoptera</taxon>
        <taxon>Dictyoptera</taxon>
        <taxon>Blattodea</taxon>
        <taxon>Blaberoidea</taxon>
        <taxon>Blaberidae</taxon>
        <taxon>Diplopterinae</taxon>
        <taxon>Diploptera</taxon>
    </lineage>
</organism>
<keyword evidence="4" id="KW-1185">Reference proteome</keyword>
<dbReference type="EMBL" id="JASPKZ010008874">
    <property type="protein sequence ID" value="KAJ9578506.1"/>
    <property type="molecule type" value="Genomic_DNA"/>
</dbReference>
<keyword evidence="1" id="KW-0472">Membrane</keyword>
<keyword evidence="1" id="KW-0812">Transmembrane</keyword>
<comment type="caution">
    <text evidence="3">The sequence shown here is derived from an EMBL/GenBank/DDBJ whole genome shotgun (WGS) entry which is preliminary data.</text>
</comment>
<accession>A0AAD7ZDT0</accession>
<keyword evidence="2" id="KW-0732">Signal</keyword>
<sequence>MMGLCFLVEIAWGVIPCAIGYIEYIIDPEAEIEEKGKYFGLAMWLPENVNKSPNYELMHIFHFIAVYTVVSNITGCYMTMFVLAFHTTTLFKVLCAAFEDVDFFVNSLQLDPPENDPNKFINTSHTWKF</sequence>
<keyword evidence="1" id="KW-1133">Transmembrane helix</keyword>
<dbReference type="Proteomes" id="UP001233999">
    <property type="component" value="Unassembled WGS sequence"/>
</dbReference>
<evidence type="ECO:0008006" key="5">
    <source>
        <dbReference type="Google" id="ProtNLM"/>
    </source>
</evidence>
<feature type="signal peptide" evidence="2">
    <location>
        <begin position="1"/>
        <end position="20"/>
    </location>
</feature>
<evidence type="ECO:0000256" key="2">
    <source>
        <dbReference type="SAM" id="SignalP"/>
    </source>
</evidence>
<protein>
    <recommendedName>
        <fullName evidence="5">Odorant receptor</fullName>
    </recommendedName>
</protein>
<reference evidence="3" key="1">
    <citation type="journal article" date="2023" name="IScience">
        <title>Live-bearing cockroach genome reveals convergent evolutionary mechanisms linked to viviparity in insects and beyond.</title>
        <authorList>
            <person name="Fouks B."/>
            <person name="Harrison M.C."/>
            <person name="Mikhailova A.A."/>
            <person name="Marchal E."/>
            <person name="English S."/>
            <person name="Carruthers M."/>
            <person name="Jennings E.C."/>
            <person name="Chiamaka E.L."/>
            <person name="Frigard R.A."/>
            <person name="Pippel M."/>
            <person name="Attardo G.M."/>
            <person name="Benoit J.B."/>
            <person name="Bornberg-Bauer E."/>
            <person name="Tobe S.S."/>
        </authorList>
    </citation>
    <scope>NUCLEOTIDE SEQUENCE</scope>
    <source>
        <strain evidence="3">Stay&amp;Tobe</strain>
    </source>
</reference>
<reference evidence="3" key="2">
    <citation type="submission" date="2023-05" db="EMBL/GenBank/DDBJ databases">
        <authorList>
            <person name="Fouks B."/>
        </authorList>
    </citation>
    <scope>NUCLEOTIDE SEQUENCE</scope>
    <source>
        <strain evidence="3">Stay&amp;Tobe</strain>
        <tissue evidence="3">Testes</tissue>
    </source>
</reference>
<feature type="transmembrane region" description="Helical" evidence="1">
    <location>
        <begin position="60"/>
        <end position="85"/>
    </location>
</feature>